<comment type="caution">
    <text evidence="2">The sequence shown here is derived from an EMBL/GenBank/DDBJ whole genome shotgun (WGS) entry which is preliminary data.</text>
</comment>
<keyword evidence="3" id="KW-1185">Reference proteome</keyword>
<evidence type="ECO:0000256" key="1">
    <source>
        <dbReference type="SAM" id="MobiDB-lite"/>
    </source>
</evidence>
<dbReference type="Proteomes" id="UP001515480">
    <property type="component" value="Unassembled WGS sequence"/>
</dbReference>
<organism evidence="2 3">
    <name type="scientific">Prymnesium parvum</name>
    <name type="common">Toxic golden alga</name>
    <dbReference type="NCBI Taxonomy" id="97485"/>
    <lineage>
        <taxon>Eukaryota</taxon>
        <taxon>Haptista</taxon>
        <taxon>Haptophyta</taxon>
        <taxon>Prymnesiophyceae</taxon>
        <taxon>Prymnesiales</taxon>
        <taxon>Prymnesiaceae</taxon>
        <taxon>Prymnesium</taxon>
    </lineage>
</organism>
<protein>
    <recommendedName>
        <fullName evidence="4">C2 NT-type domain-containing protein</fullName>
    </recommendedName>
</protein>
<feature type="compositionally biased region" description="Polar residues" evidence="1">
    <location>
        <begin position="411"/>
        <end position="423"/>
    </location>
</feature>
<evidence type="ECO:0008006" key="4">
    <source>
        <dbReference type="Google" id="ProtNLM"/>
    </source>
</evidence>
<evidence type="ECO:0000313" key="3">
    <source>
        <dbReference type="Proteomes" id="UP001515480"/>
    </source>
</evidence>
<evidence type="ECO:0000313" key="2">
    <source>
        <dbReference type="EMBL" id="KAL1523884.1"/>
    </source>
</evidence>
<name>A0AB34JTI5_PRYPA</name>
<gene>
    <name evidence="2" type="ORF">AB1Y20_018803</name>
</gene>
<sequence>MQARPRGGGDLLGLSRLRLPGRHHGDPVKFEFSLSELTVHLNSQHDSAVCVDNLVITWRRGQRTSTSKPIPVVETLDQASGNLSRTALLLQDLTLPVTLFRMHHGERSVFEPKPSELEVAEATAEEEEYEGAAAAGAFYSSVVLDLAAYASAELHVLRTRVALNLPGGAGSLGMVVSARQLVAARADDDGTACSVCSGDTEHTEHSLADHPHLESAASLSAHGSARAEHAGAGGCAACNGCAHGAASSRGNNAQYEVEQRWQAICEFERARADKQTIESLHKDIEALIQDKKRVSEENLRLSAIVAAMPADRRALGEKLAALEAELARTKKEASAMEVQQAEAFNSVVRSLEQELESVTRQRDAAITQLEKASRRRTLLPHSESTSPPHPSAAVTNQPVGAPQPAPRFGFSNWNNNQASSPSAGSAIRRVISFDRKKGR</sequence>
<reference evidence="2 3" key="1">
    <citation type="journal article" date="2024" name="Science">
        <title>Giant polyketide synthase enzymes in the biosynthesis of giant marine polyether toxins.</title>
        <authorList>
            <person name="Fallon T.R."/>
            <person name="Shende V.V."/>
            <person name="Wierzbicki I.H."/>
            <person name="Pendleton A.L."/>
            <person name="Watervoot N.F."/>
            <person name="Auber R.P."/>
            <person name="Gonzalez D.J."/>
            <person name="Wisecaver J.H."/>
            <person name="Moore B.S."/>
        </authorList>
    </citation>
    <scope>NUCLEOTIDE SEQUENCE [LARGE SCALE GENOMIC DNA]</scope>
    <source>
        <strain evidence="2 3">12B1</strain>
    </source>
</reference>
<dbReference type="AlphaFoldDB" id="A0AB34JTI5"/>
<accession>A0AB34JTI5</accession>
<dbReference type="EMBL" id="JBGBPQ010000005">
    <property type="protein sequence ID" value="KAL1523884.1"/>
    <property type="molecule type" value="Genomic_DNA"/>
</dbReference>
<proteinExistence type="predicted"/>
<feature type="region of interest" description="Disordered" evidence="1">
    <location>
        <begin position="371"/>
        <end position="439"/>
    </location>
</feature>